<dbReference type="InterPro" id="IPR027417">
    <property type="entry name" value="P-loop_NTPase"/>
</dbReference>
<proteinExistence type="predicted"/>
<keyword evidence="4" id="KW-1185">Reference proteome</keyword>
<dbReference type="PIRSF" id="PIRSF029347">
    <property type="entry name" value="RecF"/>
    <property type="match status" value="1"/>
</dbReference>
<evidence type="ECO:0000313" key="4">
    <source>
        <dbReference type="Proteomes" id="UP001230908"/>
    </source>
</evidence>
<organism evidence="3 4">
    <name type="scientific">Phytohabitans maris</name>
    <dbReference type="NCBI Taxonomy" id="3071409"/>
    <lineage>
        <taxon>Bacteria</taxon>
        <taxon>Bacillati</taxon>
        <taxon>Actinomycetota</taxon>
        <taxon>Actinomycetes</taxon>
        <taxon>Micromonosporales</taxon>
        <taxon>Micromonosporaceae</taxon>
    </lineage>
</organism>
<dbReference type="Gene3D" id="3.40.50.300">
    <property type="entry name" value="P-loop containing nucleotide triphosphate hydrolases"/>
    <property type="match status" value="2"/>
</dbReference>
<gene>
    <name evidence="3" type="ORF">RB614_01980</name>
</gene>
<evidence type="ECO:0000313" key="3">
    <source>
        <dbReference type="EMBL" id="MDQ7903288.1"/>
    </source>
</evidence>
<name>A0ABU0Z8A3_9ACTN</name>
<feature type="domain" description="ATPase AAA-type core" evidence="2">
    <location>
        <begin position="24"/>
        <end position="295"/>
    </location>
</feature>
<dbReference type="Proteomes" id="UP001230908">
    <property type="component" value="Unassembled WGS sequence"/>
</dbReference>
<dbReference type="PANTHER" id="PTHR32182:SF22">
    <property type="entry name" value="ATP-DEPENDENT ENDONUCLEASE, OLD FAMILY-RELATED"/>
    <property type="match status" value="1"/>
</dbReference>
<evidence type="ECO:0000259" key="2">
    <source>
        <dbReference type="Pfam" id="PF13304"/>
    </source>
</evidence>
<keyword evidence="1" id="KW-0742">SOS response</keyword>
<evidence type="ECO:0000256" key="1">
    <source>
        <dbReference type="ARBA" id="ARBA00023236"/>
    </source>
</evidence>
<sequence length="349" mass="39041">MRIDAVTVAGYTSIRDADVRLRPLNVLVGANGAGKSNFVRALELLGRIVDKDLQLYVGINGGPSALLHKPRAEKLTLKVESLGVRYEAVLRRTVDERLIFQDERITNRDETLGTGGGHYESILDARDDGDVVHLLRGVRVYHFHDTSASAPVKQFGPTADNLRLQSDAGNLAALLWRLQENRPAVYREISESVRRVAPFFRDFVLEPERTDEIRLRWRQVDSDTVFSAHQLSDGTLRFICLATLLLSPDLPHLVALDEPELGLHPFAIVQLAEMLRAASAESQVVVATQSVTLIDQLSLEDLIVVEREDGSSVFRRPSPDRLTAWLDEYSLGELWQKNLIGGRPRREVA</sequence>
<dbReference type="Pfam" id="PF13304">
    <property type="entry name" value="AAA_21"/>
    <property type="match status" value="1"/>
</dbReference>
<protein>
    <submittedName>
        <fullName evidence="3">AAA family ATPase</fullName>
    </submittedName>
</protein>
<keyword evidence="1" id="KW-0227">DNA damage</keyword>
<dbReference type="InterPro" id="IPR003959">
    <property type="entry name" value="ATPase_AAA_core"/>
</dbReference>
<comment type="caution">
    <text evidence="3">The sequence shown here is derived from an EMBL/GenBank/DDBJ whole genome shotgun (WGS) entry which is preliminary data.</text>
</comment>
<dbReference type="RefSeq" id="WP_308710572.1">
    <property type="nucleotide sequence ID" value="NZ_JAVHUY010000002.1"/>
</dbReference>
<dbReference type="InterPro" id="IPR014555">
    <property type="entry name" value="RecF-like"/>
</dbReference>
<accession>A0ABU0Z8A3</accession>
<dbReference type="EMBL" id="JAVHUY010000002">
    <property type="protein sequence ID" value="MDQ7903288.1"/>
    <property type="molecule type" value="Genomic_DNA"/>
</dbReference>
<reference evidence="3 4" key="1">
    <citation type="submission" date="2023-08" db="EMBL/GenBank/DDBJ databases">
        <title>Phytohabitans sansha sp. nov., isolated from marine sediment.</title>
        <authorList>
            <person name="Zhao Y."/>
            <person name="Yi K."/>
        </authorList>
    </citation>
    <scope>NUCLEOTIDE SEQUENCE [LARGE SCALE GENOMIC DNA]</scope>
    <source>
        <strain evidence="3 4">ZYX-F-186</strain>
    </source>
</reference>
<dbReference type="CDD" id="cd00267">
    <property type="entry name" value="ABC_ATPase"/>
    <property type="match status" value="1"/>
</dbReference>
<dbReference type="SUPFAM" id="SSF52540">
    <property type="entry name" value="P-loop containing nucleoside triphosphate hydrolases"/>
    <property type="match status" value="1"/>
</dbReference>
<dbReference type="PANTHER" id="PTHR32182">
    <property type="entry name" value="DNA REPLICATION AND REPAIR PROTEIN RECF"/>
    <property type="match status" value="1"/>
</dbReference>